<dbReference type="EMBL" id="CADCTQ010000479">
    <property type="protein sequence ID" value="CAA9305346.1"/>
    <property type="molecule type" value="Genomic_DNA"/>
</dbReference>
<feature type="transmembrane region" description="Helical" evidence="1">
    <location>
        <begin position="29"/>
        <end position="51"/>
    </location>
</feature>
<accession>A0A6J4KHX6</accession>
<name>A0A6J4KHX6_9SPHI</name>
<keyword evidence="1" id="KW-0472">Membrane</keyword>
<evidence type="ECO:0000256" key="1">
    <source>
        <dbReference type="SAM" id="Phobius"/>
    </source>
</evidence>
<protein>
    <submittedName>
        <fullName evidence="2">Uncharacterized protein</fullName>
    </submittedName>
</protein>
<dbReference type="AlphaFoldDB" id="A0A6J4KHX6"/>
<gene>
    <name evidence="2" type="ORF">AVDCRST_MAG56-6460</name>
</gene>
<reference evidence="2" key="1">
    <citation type="submission" date="2020-02" db="EMBL/GenBank/DDBJ databases">
        <authorList>
            <person name="Meier V. D."/>
        </authorList>
    </citation>
    <scope>NUCLEOTIDE SEQUENCE</scope>
    <source>
        <strain evidence="2">AVDCRST_MAG56</strain>
    </source>
</reference>
<evidence type="ECO:0000313" key="2">
    <source>
        <dbReference type="EMBL" id="CAA9305346.1"/>
    </source>
</evidence>
<sequence length="83" mass="8736">MPLLSILLLAGPMMALLFGVITGIATRHAWFGLLAGLLTAPLLLALSPGWLSGLGYSTAYALTGWAGSWVGSKLVKLHRPFCL</sequence>
<keyword evidence="1" id="KW-1133">Transmembrane helix</keyword>
<keyword evidence="1" id="KW-0812">Transmembrane</keyword>
<organism evidence="2">
    <name type="scientific">uncultured Cytophagales bacterium</name>
    <dbReference type="NCBI Taxonomy" id="158755"/>
    <lineage>
        <taxon>Bacteria</taxon>
        <taxon>Pseudomonadati</taxon>
        <taxon>Bacteroidota</taxon>
        <taxon>Sphingobacteriia</taxon>
        <taxon>Sphingobacteriales</taxon>
        <taxon>environmental samples</taxon>
    </lineage>
</organism>
<proteinExistence type="predicted"/>